<accession>A0ABW1YB38</accession>
<dbReference type="Proteomes" id="UP001596297">
    <property type="component" value="Unassembled WGS sequence"/>
</dbReference>
<gene>
    <name evidence="4" type="ORF">ACFP81_04985</name>
</gene>
<dbReference type="Pfam" id="PF13023">
    <property type="entry name" value="HD_3"/>
    <property type="match status" value="1"/>
</dbReference>
<evidence type="ECO:0000256" key="1">
    <source>
        <dbReference type="ARBA" id="ARBA00022723"/>
    </source>
</evidence>
<sequence>MAPRADGAGIGRVRAPGSDTGRVVQLVLVHDLVEIGAGDLHFDASSEQQAAQQSAEAAAAQRLFGSLPAAQATEFLALWQEFEANITPEARFARALDALQPMLLTWGEGGQGCRQSYPELTHTRVVALKEKHLREFPELWDAAREMLRRAEQRGLLAP</sequence>
<feature type="domain" description="HD" evidence="3">
    <location>
        <begin position="18"/>
        <end position="140"/>
    </location>
</feature>
<dbReference type="EMBL" id="JBHSWD010000001">
    <property type="protein sequence ID" value="MFC6591427.1"/>
    <property type="molecule type" value="Genomic_DNA"/>
</dbReference>
<evidence type="ECO:0000256" key="2">
    <source>
        <dbReference type="ARBA" id="ARBA00022801"/>
    </source>
</evidence>
<keyword evidence="5" id="KW-1185">Reference proteome</keyword>
<keyword evidence="2 4" id="KW-0378">Hydrolase</keyword>
<proteinExistence type="predicted"/>
<name>A0ABW1YB38_9DEIO</name>
<dbReference type="SUPFAM" id="SSF109604">
    <property type="entry name" value="HD-domain/PDEase-like"/>
    <property type="match status" value="1"/>
</dbReference>
<keyword evidence="1" id="KW-0479">Metal-binding</keyword>
<dbReference type="Gene3D" id="1.10.3210.10">
    <property type="entry name" value="Hypothetical protein af1432"/>
    <property type="match status" value="1"/>
</dbReference>
<evidence type="ECO:0000313" key="5">
    <source>
        <dbReference type="Proteomes" id="UP001596297"/>
    </source>
</evidence>
<reference evidence="5" key="1">
    <citation type="journal article" date="2019" name="Int. J. Syst. Evol. Microbiol.">
        <title>The Global Catalogue of Microorganisms (GCM) 10K type strain sequencing project: providing services to taxonomists for standard genome sequencing and annotation.</title>
        <authorList>
            <consortium name="The Broad Institute Genomics Platform"/>
            <consortium name="The Broad Institute Genome Sequencing Center for Infectious Disease"/>
            <person name="Wu L."/>
            <person name="Ma J."/>
        </authorList>
    </citation>
    <scope>NUCLEOTIDE SEQUENCE [LARGE SCALE GENOMIC DNA]</scope>
    <source>
        <strain evidence="5">CGMCC 1.15772</strain>
    </source>
</reference>
<dbReference type="RefSeq" id="WP_380082430.1">
    <property type="nucleotide sequence ID" value="NZ_JBHSWD010000001.1"/>
</dbReference>
<dbReference type="PANTHER" id="PTHR11845:SF13">
    <property type="entry name" value="5'-DEOXYNUCLEOTIDASE HDDC2"/>
    <property type="match status" value="1"/>
</dbReference>
<dbReference type="GO" id="GO:0016787">
    <property type="term" value="F:hydrolase activity"/>
    <property type="evidence" value="ECO:0007669"/>
    <property type="project" value="UniProtKB-KW"/>
</dbReference>
<dbReference type="InterPro" id="IPR039356">
    <property type="entry name" value="YfbR/HDDC2"/>
</dbReference>
<evidence type="ECO:0000313" key="4">
    <source>
        <dbReference type="EMBL" id="MFC6591427.1"/>
    </source>
</evidence>
<comment type="caution">
    <text evidence="4">The sequence shown here is derived from an EMBL/GenBank/DDBJ whole genome shotgun (WGS) entry which is preliminary data.</text>
</comment>
<organism evidence="4 5">
    <name type="scientific">Deinococcus lacus</name>
    <dbReference type="NCBI Taxonomy" id="392561"/>
    <lineage>
        <taxon>Bacteria</taxon>
        <taxon>Thermotogati</taxon>
        <taxon>Deinococcota</taxon>
        <taxon>Deinococci</taxon>
        <taxon>Deinococcales</taxon>
        <taxon>Deinococcaceae</taxon>
        <taxon>Deinococcus</taxon>
    </lineage>
</organism>
<protein>
    <submittedName>
        <fullName evidence="4">HD family hydrolase</fullName>
    </submittedName>
</protein>
<evidence type="ECO:0000259" key="3">
    <source>
        <dbReference type="Pfam" id="PF13023"/>
    </source>
</evidence>
<dbReference type="InterPro" id="IPR006674">
    <property type="entry name" value="HD_domain"/>
</dbReference>
<dbReference type="PANTHER" id="PTHR11845">
    <property type="entry name" value="5'-DEOXYNUCLEOTIDASE HDDC2"/>
    <property type="match status" value="1"/>
</dbReference>